<feature type="domain" description="Beta-lactamase-related" evidence="1">
    <location>
        <begin position="99"/>
        <end position="380"/>
    </location>
</feature>
<dbReference type="RefSeq" id="WP_271011848.1">
    <property type="nucleotide sequence ID" value="NZ_JAQIFT010000036.1"/>
</dbReference>
<organism evidence="2 3">
    <name type="scientific">Holtiella tumoricola</name>
    <dbReference type="NCBI Taxonomy" id="3018743"/>
    <lineage>
        <taxon>Bacteria</taxon>
        <taxon>Bacillati</taxon>
        <taxon>Bacillota</taxon>
        <taxon>Clostridia</taxon>
        <taxon>Lachnospirales</taxon>
        <taxon>Cellulosilyticaceae</taxon>
        <taxon>Holtiella</taxon>
    </lineage>
</organism>
<dbReference type="InterPro" id="IPR050789">
    <property type="entry name" value="Diverse_Enzym_Activities"/>
</dbReference>
<name>A0AA42J0J1_9FIRM</name>
<evidence type="ECO:0000313" key="2">
    <source>
        <dbReference type="EMBL" id="MDA3731462.1"/>
    </source>
</evidence>
<dbReference type="SUPFAM" id="SSF56601">
    <property type="entry name" value="beta-lactamase/transpeptidase-like"/>
    <property type="match status" value="1"/>
</dbReference>
<keyword evidence="3" id="KW-1185">Reference proteome</keyword>
<dbReference type="PANTHER" id="PTHR43283:SF14">
    <property type="entry name" value="BLL8153 PROTEIN"/>
    <property type="match status" value="1"/>
</dbReference>
<accession>A0AA42J0J1</accession>
<evidence type="ECO:0000313" key="3">
    <source>
        <dbReference type="Proteomes" id="UP001169242"/>
    </source>
</evidence>
<keyword evidence="2" id="KW-0378">Hydrolase</keyword>
<proteinExistence type="predicted"/>
<sequence length="394" mass="44257">MKKIFMIGLLIVIVAVITVGVIYGDTLLLVYRSINAFEEKNLAHSFQTMYEIQPSTKISKGKSVSKFEYDLVPMIDTFEFRGEKLVTDKFLEETKTSGLLVVAKNKIAYENYYLGADENTRFSSNSVCKSFTSALVGIAIEEGYIDSVEDSIGKYIKAFKDTEMEKITIKDCLQMSSGIDFDEASDMSKISITSMFGVSKMKSIVKFGLAHEPGTNRTYSSINTDILGEIVSNATGKSLSEYMEEKIWSQIGVENDAYWTLSNNKELANGGLHIALRDYARFGRLYMNDGTFEGKQIIPKNWIKDSVETNAPQLKAPKGGKPYSELGYGYQWWIPEGDENEFMAIGVFGQWIYINPDKEVIIVKTGADSKFEEDDKEKKTVAFFRAITKAVSNQ</sequence>
<dbReference type="AlphaFoldDB" id="A0AA42J0J1"/>
<reference evidence="2" key="1">
    <citation type="journal article" date="2023" name="Int. J. Syst. Evol. Microbiol.">
        <title>&lt;i&gt;Holtiella tumoricola&lt;/i&gt; gen. nov. sp. nov., isolated from a human clinical sample.</title>
        <authorList>
            <person name="Allen-Vercoe E."/>
            <person name="Daigneault M.C."/>
            <person name="Vancuren S.J."/>
            <person name="Cochrane K."/>
            <person name="O'Neal L.L."/>
            <person name="Sankaranarayanan K."/>
            <person name="Lawson P.A."/>
        </authorList>
    </citation>
    <scope>NUCLEOTIDE SEQUENCE</scope>
    <source>
        <strain evidence="2">CC70A</strain>
    </source>
</reference>
<dbReference type="InterPro" id="IPR012338">
    <property type="entry name" value="Beta-lactam/transpept-like"/>
</dbReference>
<dbReference type="Proteomes" id="UP001169242">
    <property type="component" value="Unassembled WGS sequence"/>
</dbReference>
<dbReference type="Gene3D" id="3.40.710.10">
    <property type="entry name" value="DD-peptidase/beta-lactamase superfamily"/>
    <property type="match status" value="1"/>
</dbReference>
<evidence type="ECO:0000259" key="1">
    <source>
        <dbReference type="Pfam" id="PF00144"/>
    </source>
</evidence>
<dbReference type="GO" id="GO:0016787">
    <property type="term" value="F:hydrolase activity"/>
    <property type="evidence" value="ECO:0007669"/>
    <property type="project" value="UniProtKB-KW"/>
</dbReference>
<protein>
    <submittedName>
        <fullName evidence="2">Serine hydrolase</fullName>
    </submittedName>
</protein>
<gene>
    <name evidence="2" type="ORF">PBV87_08225</name>
</gene>
<dbReference type="InterPro" id="IPR001466">
    <property type="entry name" value="Beta-lactam-related"/>
</dbReference>
<dbReference type="EMBL" id="JAQIFT010000036">
    <property type="protein sequence ID" value="MDA3731462.1"/>
    <property type="molecule type" value="Genomic_DNA"/>
</dbReference>
<comment type="caution">
    <text evidence="2">The sequence shown here is derived from an EMBL/GenBank/DDBJ whole genome shotgun (WGS) entry which is preliminary data.</text>
</comment>
<dbReference type="Pfam" id="PF00144">
    <property type="entry name" value="Beta-lactamase"/>
    <property type="match status" value="1"/>
</dbReference>
<dbReference type="PANTHER" id="PTHR43283">
    <property type="entry name" value="BETA-LACTAMASE-RELATED"/>
    <property type="match status" value="1"/>
</dbReference>